<dbReference type="InterPro" id="IPR006458">
    <property type="entry name" value="Ovate_C"/>
</dbReference>
<keyword evidence="2 6" id="KW-0678">Repressor</keyword>
<comment type="function">
    <text evidence="6">Transcriptional repressor that regulates multiple aspects of plant growth and development.</text>
</comment>
<keyword evidence="4 6" id="KW-0804">Transcription</keyword>
<dbReference type="EMBL" id="JACMSC010000021">
    <property type="protein sequence ID" value="KAG6470364.1"/>
    <property type="molecule type" value="Genomic_DNA"/>
</dbReference>
<dbReference type="NCBIfam" id="TIGR01568">
    <property type="entry name" value="A_thal_3678"/>
    <property type="match status" value="1"/>
</dbReference>
<feature type="compositionally biased region" description="Acidic residues" evidence="7">
    <location>
        <begin position="156"/>
        <end position="169"/>
    </location>
</feature>
<organism evidence="9 10">
    <name type="scientific">Zingiber officinale</name>
    <name type="common">Ginger</name>
    <name type="synonym">Amomum zingiber</name>
    <dbReference type="NCBI Taxonomy" id="94328"/>
    <lineage>
        <taxon>Eukaryota</taxon>
        <taxon>Viridiplantae</taxon>
        <taxon>Streptophyta</taxon>
        <taxon>Embryophyta</taxon>
        <taxon>Tracheophyta</taxon>
        <taxon>Spermatophyta</taxon>
        <taxon>Magnoliopsida</taxon>
        <taxon>Liliopsida</taxon>
        <taxon>Zingiberales</taxon>
        <taxon>Zingiberaceae</taxon>
        <taxon>Zingiber</taxon>
    </lineage>
</organism>
<dbReference type="GO" id="GO:0045892">
    <property type="term" value="P:negative regulation of DNA-templated transcription"/>
    <property type="evidence" value="ECO:0007669"/>
    <property type="project" value="UniProtKB-UniRule"/>
</dbReference>
<evidence type="ECO:0000313" key="10">
    <source>
        <dbReference type="Proteomes" id="UP000734854"/>
    </source>
</evidence>
<dbReference type="PANTHER" id="PTHR33057:SF224">
    <property type="entry name" value="TRANSCRIPTION REPRESSOR"/>
    <property type="match status" value="1"/>
</dbReference>
<feature type="compositionally biased region" description="Basic residues" evidence="7">
    <location>
        <begin position="193"/>
        <end position="204"/>
    </location>
</feature>
<reference evidence="9 10" key="1">
    <citation type="submission" date="2020-08" db="EMBL/GenBank/DDBJ databases">
        <title>Plant Genome Project.</title>
        <authorList>
            <person name="Zhang R.-G."/>
        </authorList>
    </citation>
    <scope>NUCLEOTIDE SEQUENCE [LARGE SCALE GENOMIC DNA]</scope>
    <source>
        <tissue evidence="9">Rhizome</tissue>
    </source>
</reference>
<dbReference type="OrthoDB" id="1928390at2759"/>
<evidence type="ECO:0000256" key="4">
    <source>
        <dbReference type="ARBA" id="ARBA00023163"/>
    </source>
</evidence>
<proteinExistence type="predicted"/>
<dbReference type="GO" id="GO:0005634">
    <property type="term" value="C:nucleus"/>
    <property type="evidence" value="ECO:0007669"/>
    <property type="project" value="UniProtKB-SubCell"/>
</dbReference>
<dbReference type="AlphaFoldDB" id="A0A8J5C8A0"/>
<keyword evidence="3 6" id="KW-0805">Transcription regulation</keyword>
<evidence type="ECO:0000313" key="9">
    <source>
        <dbReference type="EMBL" id="KAG6470364.1"/>
    </source>
</evidence>
<feature type="region of interest" description="Disordered" evidence="7">
    <location>
        <begin position="142"/>
        <end position="209"/>
    </location>
</feature>
<evidence type="ECO:0000256" key="3">
    <source>
        <dbReference type="ARBA" id="ARBA00023015"/>
    </source>
</evidence>
<evidence type="ECO:0000256" key="2">
    <source>
        <dbReference type="ARBA" id="ARBA00022491"/>
    </source>
</evidence>
<keyword evidence="10" id="KW-1185">Reference proteome</keyword>
<evidence type="ECO:0000256" key="5">
    <source>
        <dbReference type="ARBA" id="ARBA00023242"/>
    </source>
</evidence>
<dbReference type="Proteomes" id="UP000734854">
    <property type="component" value="Unassembled WGS sequence"/>
</dbReference>
<evidence type="ECO:0000256" key="1">
    <source>
        <dbReference type="ARBA" id="ARBA00004123"/>
    </source>
</evidence>
<sequence length="312" mass="34479">MAKRLRRRLCRMLPSLGGLLSKSDGAVPRPFDSDAPGFDLGFDVGYPSTTLLRESPLVSPSCCCCSRRRRHPGGLALYRCHATPDYLWRKEEKWLHVMACPAAVSGGGGADLPPVPRQKIDSDDGVFPPLVLRRVRRRKVATRKSRFRSRAGSDSSADDGDADEDDEDSGWFSSGDETRLTASTSDVGSSDKMRRRRRPKKSRRAVMATKRCLSSTMRRTAVGTLIPFATAAVRESFAVVKLSKDPEADFRRSMAEMVVEKKIYDAQGLEQLLCCFMSLNLQRHHAAIAAAFKDIWDMLIPVQDVGNGGGSQ</sequence>
<evidence type="ECO:0000256" key="7">
    <source>
        <dbReference type="SAM" id="MobiDB-lite"/>
    </source>
</evidence>
<keyword evidence="5 6" id="KW-0539">Nucleus</keyword>
<evidence type="ECO:0000256" key="6">
    <source>
        <dbReference type="RuleBase" id="RU367028"/>
    </source>
</evidence>
<comment type="subcellular location">
    <subcellularLocation>
        <location evidence="1 6">Nucleus</location>
    </subcellularLocation>
</comment>
<dbReference type="Pfam" id="PF04844">
    <property type="entry name" value="Ovate"/>
    <property type="match status" value="1"/>
</dbReference>
<feature type="domain" description="OVATE" evidence="8">
    <location>
        <begin position="239"/>
        <end position="298"/>
    </location>
</feature>
<comment type="caution">
    <text evidence="9">The sequence shown here is derived from an EMBL/GenBank/DDBJ whole genome shotgun (WGS) entry which is preliminary data.</text>
</comment>
<dbReference type="PANTHER" id="PTHR33057">
    <property type="entry name" value="TRANSCRIPTION REPRESSOR OFP7-RELATED"/>
    <property type="match status" value="1"/>
</dbReference>
<name>A0A8J5C8A0_ZINOF</name>
<evidence type="ECO:0000259" key="8">
    <source>
        <dbReference type="PROSITE" id="PS51754"/>
    </source>
</evidence>
<gene>
    <name evidence="9" type="ORF">ZIOFF_071432</name>
</gene>
<accession>A0A8J5C8A0</accession>
<dbReference type="InterPro" id="IPR038933">
    <property type="entry name" value="Ovate"/>
</dbReference>
<protein>
    <recommendedName>
        <fullName evidence="6">Transcription repressor</fullName>
    </recommendedName>
    <alternativeName>
        <fullName evidence="6">Ovate family protein</fullName>
    </alternativeName>
</protein>
<dbReference type="PROSITE" id="PS51754">
    <property type="entry name" value="OVATE"/>
    <property type="match status" value="1"/>
</dbReference>